<evidence type="ECO:0000256" key="1">
    <source>
        <dbReference type="SAM" id="Phobius"/>
    </source>
</evidence>
<name>A0A382AF45_9ZZZZ</name>
<organism evidence="2">
    <name type="scientific">marine metagenome</name>
    <dbReference type="NCBI Taxonomy" id="408172"/>
    <lineage>
        <taxon>unclassified sequences</taxon>
        <taxon>metagenomes</taxon>
        <taxon>ecological metagenomes</taxon>
    </lineage>
</organism>
<keyword evidence="1" id="KW-0472">Membrane</keyword>
<reference evidence="2" key="1">
    <citation type="submission" date="2018-05" db="EMBL/GenBank/DDBJ databases">
        <authorList>
            <person name="Lanie J.A."/>
            <person name="Ng W.-L."/>
            <person name="Kazmierczak K.M."/>
            <person name="Andrzejewski T.M."/>
            <person name="Davidsen T.M."/>
            <person name="Wayne K.J."/>
            <person name="Tettelin H."/>
            <person name="Glass J.I."/>
            <person name="Rusch D."/>
            <person name="Podicherti R."/>
            <person name="Tsui H.-C.T."/>
            <person name="Winkler M.E."/>
        </authorList>
    </citation>
    <scope>NUCLEOTIDE SEQUENCE</scope>
</reference>
<sequence length="83" mass="9435">MKNQCGDYSYLSLNALSYLTTLLVGIAFGLSIAIVVLHMSENIYQIFHHLIYLIVSLVIVAIVCRGITLYFWSRKNNEKLPTI</sequence>
<evidence type="ECO:0000313" key="2">
    <source>
        <dbReference type="EMBL" id="SVA99597.1"/>
    </source>
</evidence>
<accession>A0A382AF45</accession>
<protein>
    <submittedName>
        <fullName evidence="2">Uncharacterized protein</fullName>
    </submittedName>
</protein>
<feature type="transmembrane region" description="Helical" evidence="1">
    <location>
        <begin position="16"/>
        <end position="38"/>
    </location>
</feature>
<keyword evidence="1" id="KW-1133">Transmembrane helix</keyword>
<feature type="transmembrane region" description="Helical" evidence="1">
    <location>
        <begin position="50"/>
        <end position="72"/>
    </location>
</feature>
<gene>
    <name evidence="2" type="ORF">METZ01_LOCUS152451</name>
</gene>
<dbReference type="AlphaFoldDB" id="A0A382AF45"/>
<proteinExistence type="predicted"/>
<dbReference type="EMBL" id="UINC01024937">
    <property type="protein sequence ID" value="SVA99597.1"/>
    <property type="molecule type" value="Genomic_DNA"/>
</dbReference>
<keyword evidence="1" id="KW-0812">Transmembrane</keyword>